<evidence type="ECO:0000256" key="1">
    <source>
        <dbReference type="SAM" id="MobiDB-lite"/>
    </source>
</evidence>
<feature type="region of interest" description="Disordered" evidence="1">
    <location>
        <begin position="158"/>
        <end position="269"/>
    </location>
</feature>
<evidence type="ECO:0000313" key="2">
    <source>
        <dbReference type="EMBL" id="KAK6529058.1"/>
    </source>
</evidence>
<sequence length="1180" mass="130731">MQLSKIHRHRHTLTPEDIIRAMNADERASLRSQSAQEGVFIREVSNIDGPRGPPSDGIHQIGTHGRQSSSTMPFPPGLQLPPFAYGTPSVNPVRRRMQSMTTPGSRRLMLPLDDNDLYGHSFAAAELAERANKPGCVPQPHNQPPRHVHLIADTPKENRKPQHLHCTPSSLRPTPTPTGILGEHRRKMGTIRGFSMTKTTDSNDQEVPAPSPTNPGSPASLAIDDSDSVDSLLRNTPIFPGDPQDVSSPTSLEMETTMAPRSSSTRLEASGLNEELLQSIPESSLQGEEAPFVIDTVFQPLELSLTNSVTEYQAEVPKLSNTSTSESLSVRATNATNIQESRSNNTLIQGAGNKKPQSRSDQPERQPPFAKQSVADSNKTKVGERVGQVKSANGFGKKNSKGKQAKNSGNSNKVTKSEMSNMNSQTKAQGSEPRDIKGPAAKNLLEDNKPISRRLNSDNSGTSRRRRGHSAGNSMTNVLPKGNIFDKLPPSLPAGPITPLKPTFNAAVLPPNPTRQLTDSSSGYRPFRTREPTTAVGFDQRSKLEVANAFPFHVSKQPMQTVSPRQYYAPLQPTLSPAGQPMQNSYSYFPSAGSSHQISQTQISQTRMPRAQMPQTQIGYNQSRQFSPFRHPGSQQLPPPPLQLHTYNQNYQGPVGRYGSGNGYNNQKPYIQPVAQGYAANFNYQPQKHQHQYLASSQSQRQYHHQNQSQQQQQPGMAYPQITQTAPPTPQRHLGYISNPSFHAGLPYNRNTGGNVKNSNAGHRGHMRSSSFQGQTQAQAQTRAQVQLRSQQDNGGAQNKPKIVQQARYQRRPPSPPPIVKISVRDGKLLWPIGPFIPINTLGCPPWEMDSTTFVNVLCTSIGVLKLPFSVPFLRLLKQVLPPKHGDHIITFPTMLADFKDIGPYWERCYYAQRFLRKYSTVLGCKPFSEIPKGDWPRVEILLGSDNTKGCNFNIYLSQPDEKRLLFRCVEQKNGQEDDTPKATFFVTVHQTGVNEVQYSDPTTCDPNVPLPPLDGSRDPRTTPEFKFNLPHYLCLNESRGITTHGFTDIGIPAKRLNFHPFSENNFDSLWYSMAHLQELVCEDDGKTIEDMKKYDHPDKIMGKKGFLKAYEVREALMKGIHGKFAEHDEILKKNCRVAASKGIVSKNSKVTGPKNPREAAPEEVSSPKAEAGRTQVACI</sequence>
<protein>
    <submittedName>
        <fullName evidence="2">Uncharacterized protein</fullName>
    </submittedName>
</protein>
<dbReference type="EMBL" id="JAVHJO010000014">
    <property type="protein sequence ID" value="KAK6529058.1"/>
    <property type="molecule type" value="Genomic_DNA"/>
</dbReference>
<feature type="region of interest" description="Disordered" evidence="1">
    <location>
        <begin position="317"/>
        <end position="486"/>
    </location>
</feature>
<comment type="caution">
    <text evidence="2">The sequence shown here is derived from an EMBL/GenBank/DDBJ whole genome shotgun (WGS) entry which is preliminary data.</text>
</comment>
<proteinExistence type="predicted"/>
<dbReference type="AlphaFoldDB" id="A0AAV9WXI7"/>
<feature type="compositionally biased region" description="Polar residues" evidence="1">
    <location>
        <begin position="319"/>
        <end position="348"/>
    </location>
</feature>
<name>A0AAV9WXI7_9PEZI</name>
<feature type="compositionally biased region" description="Polar residues" evidence="1">
    <location>
        <begin position="749"/>
        <end position="761"/>
    </location>
</feature>
<feature type="region of interest" description="Disordered" evidence="1">
    <location>
        <begin position="687"/>
        <end position="818"/>
    </location>
</feature>
<keyword evidence="3" id="KW-1185">Reference proteome</keyword>
<feature type="compositionally biased region" description="Polar residues" evidence="1">
    <location>
        <begin position="514"/>
        <end position="523"/>
    </location>
</feature>
<feature type="compositionally biased region" description="Polar residues" evidence="1">
    <location>
        <begin position="405"/>
        <end position="429"/>
    </location>
</feature>
<organism evidence="2 3">
    <name type="scientific">Orbilia ellipsospora</name>
    <dbReference type="NCBI Taxonomy" id="2528407"/>
    <lineage>
        <taxon>Eukaryota</taxon>
        <taxon>Fungi</taxon>
        <taxon>Dikarya</taxon>
        <taxon>Ascomycota</taxon>
        <taxon>Pezizomycotina</taxon>
        <taxon>Orbiliomycetes</taxon>
        <taxon>Orbiliales</taxon>
        <taxon>Orbiliaceae</taxon>
        <taxon>Orbilia</taxon>
    </lineage>
</organism>
<gene>
    <name evidence="2" type="ORF">TWF694_004276</name>
</gene>
<feature type="compositionally biased region" description="Polar residues" evidence="1">
    <location>
        <begin position="245"/>
        <end position="267"/>
    </location>
</feature>
<feature type="compositionally biased region" description="Low complexity" evidence="1">
    <location>
        <begin position="696"/>
        <end position="726"/>
    </location>
</feature>
<feature type="region of interest" description="Disordered" evidence="1">
    <location>
        <begin position="508"/>
        <end position="530"/>
    </location>
</feature>
<evidence type="ECO:0000313" key="3">
    <source>
        <dbReference type="Proteomes" id="UP001365542"/>
    </source>
</evidence>
<accession>A0AAV9WXI7</accession>
<feature type="compositionally biased region" description="Low complexity" evidence="1">
    <location>
        <begin position="773"/>
        <end position="787"/>
    </location>
</feature>
<reference evidence="2 3" key="1">
    <citation type="submission" date="2019-10" db="EMBL/GenBank/DDBJ databases">
        <authorList>
            <person name="Palmer J.M."/>
        </authorList>
    </citation>
    <scope>NUCLEOTIDE SEQUENCE [LARGE SCALE GENOMIC DNA]</scope>
    <source>
        <strain evidence="2 3">TWF694</strain>
    </source>
</reference>
<dbReference type="Proteomes" id="UP001365542">
    <property type="component" value="Unassembled WGS sequence"/>
</dbReference>
<feature type="region of interest" description="Disordered" evidence="1">
    <location>
        <begin position="1147"/>
        <end position="1180"/>
    </location>
</feature>
<feature type="compositionally biased region" description="Polar residues" evidence="1">
    <location>
        <begin position="788"/>
        <end position="797"/>
    </location>
</feature>